<dbReference type="EC" id="1.4.4.2" evidence="1"/>
<comment type="caution">
    <text evidence="1">The sequence shown here is derived from an EMBL/GenBank/DDBJ whole genome shotgun (WGS) entry which is preliminary data.</text>
</comment>
<accession>A0AC61QK54</accession>
<proteinExistence type="predicted"/>
<dbReference type="EMBL" id="SMOG01000004">
    <property type="protein sequence ID" value="TDF73691.1"/>
    <property type="molecule type" value="Genomic_DNA"/>
</dbReference>
<name>A0AC61QK54_9BACT</name>
<reference evidence="1" key="1">
    <citation type="submission" date="2019-03" db="EMBL/GenBank/DDBJ databases">
        <title>Candidatus Syntrophosphaera thermopropionivorans: a novel player in syntrophic propionate oxidation during anaerobic digestion.</title>
        <authorList>
            <person name="Dyksma S."/>
        </authorList>
    </citation>
    <scope>NUCLEOTIDE SEQUENCE</scope>
    <source>
        <strain evidence="1">W5</strain>
    </source>
</reference>
<dbReference type="Proteomes" id="UP000294588">
    <property type="component" value="Unassembled WGS sequence"/>
</dbReference>
<keyword evidence="2" id="KW-1185">Reference proteome</keyword>
<evidence type="ECO:0000313" key="2">
    <source>
        <dbReference type="Proteomes" id="UP000294588"/>
    </source>
</evidence>
<sequence>MSYIPNTDAERNQMLEKIGVHSFEELIQVIPRKFRLQELLNLSPPLSELELTQLVNALASKNIDTQKFISFLGAGVYDHFIPAAVDTIVSRPEFYTAYTPYQAEVSQGTLQYIYEYQTLICELTGMGISNASMYDGATAVAEAILMAVRKNHLKKAIISSAIHPEFIKVIQSYTEGIGLELVFCDIKYGRTDIANLADKMDENVSSVVIQTPNFLGNIEAMNELEKVVHSNPKTLFIASVDPVSLGILKPPSSYHADIVTGEGQALGNNMYMGGPLFGFFATHKDMARLMPGRIVGATVDVEGNRAYTLTLQAREQHIRREKATSNICSNESLCTLAATVYLSLLGKDGLIEVATQSAQKAHFLANEIASIPGFSLCYPETPFFKEFAIHCPVSAQKVIQDMLNKHIFAGVDLKSYGYDENTLLIAVTEKRTRAELENYATALREMNYE</sequence>
<organism evidence="1 2">
    <name type="scientific">Candidatus Syntrophosphaera thermopropionivorans</name>
    <dbReference type="NCBI Taxonomy" id="2593015"/>
    <lineage>
        <taxon>Bacteria</taxon>
        <taxon>Pseudomonadati</taxon>
        <taxon>Candidatus Cloacimonadota</taxon>
        <taxon>Candidatus Cloacimonadia</taxon>
        <taxon>Candidatus Cloacimonadales</taxon>
        <taxon>Candidatus Cloacimonadaceae</taxon>
        <taxon>Candidatus Syntrophosphaera</taxon>
    </lineage>
</organism>
<evidence type="ECO:0000313" key="1">
    <source>
        <dbReference type="EMBL" id="TDF73691.1"/>
    </source>
</evidence>
<keyword evidence="1" id="KW-0560">Oxidoreductase</keyword>
<gene>
    <name evidence="1" type="ORF">E0946_02715</name>
</gene>
<protein>
    <submittedName>
        <fullName evidence="1">Aminomethyl-transferring glycine dehydrogenase subunit GcvPA</fullName>
        <ecNumber evidence="1">1.4.4.2</ecNumber>
    </submittedName>
</protein>